<keyword evidence="1" id="KW-0732">Signal</keyword>
<dbReference type="AlphaFoldDB" id="A0A2Z3GMX3"/>
<dbReference type="Gene3D" id="2.60.120.890">
    <property type="entry name" value="BT2081, beta-jelly-roll domain"/>
    <property type="match status" value="1"/>
</dbReference>
<dbReference type="NCBIfam" id="TIGR04183">
    <property type="entry name" value="Por_Secre_tail"/>
    <property type="match status" value="1"/>
</dbReference>
<accession>A0A2Z3GMX3</accession>
<dbReference type="RefSeq" id="WP_109656184.1">
    <property type="nucleotide sequence ID" value="NZ_CP029145.1"/>
</dbReference>
<gene>
    <name evidence="2" type="ORF">DDQ68_10105</name>
</gene>
<feature type="signal peptide" evidence="1">
    <location>
        <begin position="1"/>
        <end position="23"/>
    </location>
</feature>
<proteinExistence type="predicted"/>
<evidence type="ECO:0000313" key="2">
    <source>
        <dbReference type="EMBL" id="AWM33097.1"/>
    </source>
</evidence>
<evidence type="ECO:0008006" key="4">
    <source>
        <dbReference type="Google" id="ProtNLM"/>
    </source>
</evidence>
<protein>
    <recommendedName>
        <fullName evidence="4">T9SS C-terminal target domain-containing protein</fullName>
    </recommendedName>
</protein>
<dbReference type="EMBL" id="CP029145">
    <property type="protein sequence ID" value="AWM33097.1"/>
    <property type="molecule type" value="Genomic_DNA"/>
</dbReference>
<evidence type="ECO:0000313" key="3">
    <source>
        <dbReference type="Proteomes" id="UP000245999"/>
    </source>
</evidence>
<keyword evidence="3" id="KW-1185">Reference proteome</keyword>
<dbReference type="Proteomes" id="UP000245999">
    <property type="component" value="Chromosome"/>
</dbReference>
<dbReference type="OrthoDB" id="640949at2"/>
<dbReference type="InterPro" id="IPR038653">
    <property type="entry name" value="Put_CMD_sf"/>
</dbReference>
<sequence length="314" mass="31683">MKKLFRTGLAVGLLFAAGAPARAQAVANGNFEAWAARNGVDSPTGWLTIDEVIGALSPIRFATGTFTKTTDTHGGTYALRLETKATLFGIVPGGVTLGTKLGALTAAAPAGLPFTGRPTTLQFYYKLTGAQPPVAINGAFTEVSLTRSVNGQSVIVAVGAQKFTTVTSAYALAQVPLVYASSATPDSVHVSFGSGLINISTGAPTGGTAGTVFQIDDVAFTGTATATRDAALAAALTVAPNPGPGGRYVLRAPAALLAAPLAVVDATGRTVRREGPPAAAATARPLDLAGLAAGVYTLQLFTSKGLITKKLVVE</sequence>
<dbReference type="InterPro" id="IPR026444">
    <property type="entry name" value="Secre_tail"/>
</dbReference>
<dbReference type="KEGG" id="hnv:DDQ68_10105"/>
<reference evidence="3" key="1">
    <citation type="submission" date="2018-04" db="EMBL/GenBank/DDBJ databases">
        <title>Complete genome of Antarctic heterotrophic bacterium Hymenobacter nivis.</title>
        <authorList>
            <person name="Terashima M."/>
        </authorList>
    </citation>
    <scope>NUCLEOTIDE SEQUENCE [LARGE SCALE GENOMIC DNA]</scope>
    <source>
        <strain evidence="3">NBRC 111535</strain>
    </source>
</reference>
<feature type="chain" id="PRO_5016436899" description="T9SS C-terminal target domain-containing protein" evidence="1">
    <location>
        <begin position="24"/>
        <end position="314"/>
    </location>
</feature>
<organism evidence="2 3">
    <name type="scientific">Hymenobacter nivis</name>
    <dbReference type="NCBI Taxonomy" id="1850093"/>
    <lineage>
        <taxon>Bacteria</taxon>
        <taxon>Pseudomonadati</taxon>
        <taxon>Bacteroidota</taxon>
        <taxon>Cytophagia</taxon>
        <taxon>Cytophagales</taxon>
        <taxon>Hymenobacteraceae</taxon>
        <taxon>Hymenobacter</taxon>
    </lineage>
</organism>
<name>A0A2Z3GMX3_9BACT</name>
<evidence type="ECO:0000256" key="1">
    <source>
        <dbReference type="SAM" id="SignalP"/>
    </source>
</evidence>